<keyword evidence="4" id="KW-0808">Transferase</keyword>
<dbReference type="Gene3D" id="3.30.565.10">
    <property type="entry name" value="Histidine kinase-like ATPase, C-terminal domain"/>
    <property type="match status" value="1"/>
</dbReference>
<evidence type="ECO:0000256" key="3">
    <source>
        <dbReference type="ARBA" id="ARBA00022553"/>
    </source>
</evidence>
<dbReference type="PANTHER" id="PTHR34220:SF7">
    <property type="entry name" value="SENSOR HISTIDINE KINASE YPDA"/>
    <property type="match status" value="1"/>
</dbReference>
<dbReference type="InterPro" id="IPR003660">
    <property type="entry name" value="HAMP_dom"/>
</dbReference>
<dbReference type="CDD" id="cd06225">
    <property type="entry name" value="HAMP"/>
    <property type="match status" value="1"/>
</dbReference>
<keyword evidence="6 7" id="KW-0472">Membrane</keyword>
<dbReference type="EMBL" id="JALIRP010000001">
    <property type="protein sequence ID" value="MCJ8010302.1"/>
    <property type="molecule type" value="Genomic_DNA"/>
</dbReference>
<keyword evidence="3" id="KW-0597">Phosphoprotein</keyword>
<dbReference type="InterPro" id="IPR003594">
    <property type="entry name" value="HATPase_dom"/>
</dbReference>
<evidence type="ECO:0000313" key="10">
    <source>
        <dbReference type="Proteomes" id="UP001139347"/>
    </source>
</evidence>
<sequence length="588" mass="67388">MFKHREKGITKHFIRTFILIIIVPFILFITIFYKYYSTSLIQRSMDQINQQLDIASNNMNAELKRASLTIATIANVNDHMILDAVSEWGKSTTSVEKIQLAREIDAHLNIISNYSNEIVSVIFTLKDGGYYYFKNPPTISDSSIRNLPWYQAAMRSSNGTTVIVDNLSGITSNKQDMFTFLLHPDQSLETEVEMIYLTTHASLPGFIHSNPEIEQFIIDRNGNQIVNQNNHAKLDPEIIMELSNTLQKQSQDHDDEYSHIKINGENKLLKLYSIENTDWNIVNILDESIVTRDADQFLKISTIFIACSFAFFLLFLLWFFRDILKPLQNLIRAMRQVEKGDFLTEVEADGRGEIKRLGYSFNRMVSQIRDLMEERDSKERARSQAEIEALQSQINPHFLSNTLNSVRLMAMIAKTDNIRKIIDSLSSLLTHVFREPNSLAPIGKEIKVLESYMHIMQVRYGGKLNIQFDIDDTLLNYSMPKMLLQPILENAIFHGLDQQNENELIEVKAVRHDLGVCFTITDYGIGMTDEQVRGLLQEGGKHQRGNFSGLGVHNVLQRIELNYGRPYGLEIDSKLGRGTIVTILLPLI</sequence>
<dbReference type="AlphaFoldDB" id="A0A9X1WJ37"/>
<dbReference type="InterPro" id="IPR010559">
    <property type="entry name" value="Sig_transdc_His_kin_internal"/>
</dbReference>
<dbReference type="SUPFAM" id="SSF158472">
    <property type="entry name" value="HAMP domain-like"/>
    <property type="match status" value="1"/>
</dbReference>
<keyword evidence="10" id="KW-1185">Reference proteome</keyword>
<dbReference type="GO" id="GO:0000155">
    <property type="term" value="F:phosphorelay sensor kinase activity"/>
    <property type="evidence" value="ECO:0007669"/>
    <property type="project" value="InterPro"/>
</dbReference>
<feature type="domain" description="HAMP" evidence="8">
    <location>
        <begin position="321"/>
        <end position="373"/>
    </location>
</feature>
<keyword evidence="7" id="KW-1133">Transmembrane helix</keyword>
<dbReference type="InterPro" id="IPR036890">
    <property type="entry name" value="HATPase_C_sf"/>
</dbReference>
<dbReference type="GO" id="GO:0005886">
    <property type="term" value="C:plasma membrane"/>
    <property type="evidence" value="ECO:0007669"/>
    <property type="project" value="UniProtKB-SubCell"/>
</dbReference>
<keyword evidence="7" id="KW-0812">Transmembrane</keyword>
<comment type="caution">
    <text evidence="9">The sequence shown here is derived from an EMBL/GenBank/DDBJ whole genome shotgun (WGS) entry which is preliminary data.</text>
</comment>
<dbReference type="SMART" id="SM00304">
    <property type="entry name" value="HAMP"/>
    <property type="match status" value="1"/>
</dbReference>
<keyword evidence="2" id="KW-1003">Cell membrane</keyword>
<evidence type="ECO:0000256" key="6">
    <source>
        <dbReference type="ARBA" id="ARBA00023136"/>
    </source>
</evidence>
<comment type="subcellular location">
    <subcellularLocation>
        <location evidence="1">Cell membrane</location>
        <topology evidence="1">Multi-pass membrane protein</topology>
    </subcellularLocation>
</comment>
<name>A0A9X1WJ37_9BACL</name>
<evidence type="ECO:0000256" key="2">
    <source>
        <dbReference type="ARBA" id="ARBA00022475"/>
    </source>
</evidence>
<keyword evidence="5 9" id="KW-0418">Kinase</keyword>
<dbReference type="SUPFAM" id="SSF55874">
    <property type="entry name" value="ATPase domain of HSP90 chaperone/DNA topoisomerase II/histidine kinase"/>
    <property type="match status" value="1"/>
</dbReference>
<dbReference type="RefSeq" id="WP_244717873.1">
    <property type="nucleotide sequence ID" value="NZ_JALIRP010000001.1"/>
</dbReference>
<dbReference type="Gene3D" id="1.10.287.130">
    <property type="match status" value="1"/>
</dbReference>
<evidence type="ECO:0000256" key="5">
    <source>
        <dbReference type="ARBA" id="ARBA00022777"/>
    </source>
</evidence>
<feature type="transmembrane region" description="Helical" evidence="7">
    <location>
        <begin position="12"/>
        <end position="36"/>
    </location>
</feature>
<reference evidence="9" key="1">
    <citation type="submission" date="2022-04" db="EMBL/GenBank/DDBJ databases">
        <title>Paenibacillus mangrovi sp. nov., a novel endophytic bacterium isolated from bark of Kandelia candel.</title>
        <authorList>
            <person name="Tuo L."/>
        </authorList>
    </citation>
    <scope>NUCLEOTIDE SEQUENCE</scope>
    <source>
        <strain evidence="9">KQZ6P-2</strain>
    </source>
</reference>
<evidence type="ECO:0000256" key="7">
    <source>
        <dbReference type="SAM" id="Phobius"/>
    </source>
</evidence>
<dbReference type="Pfam" id="PF00672">
    <property type="entry name" value="HAMP"/>
    <property type="match status" value="1"/>
</dbReference>
<accession>A0A9X1WJ37</accession>
<evidence type="ECO:0000256" key="4">
    <source>
        <dbReference type="ARBA" id="ARBA00022679"/>
    </source>
</evidence>
<dbReference type="PANTHER" id="PTHR34220">
    <property type="entry name" value="SENSOR HISTIDINE KINASE YPDA"/>
    <property type="match status" value="1"/>
</dbReference>
<gene>
    <name evidence="9" type="ORF">MUG84_00920</name>
</gene>
<dbReference type="Pfam" id="PF02518">
    <property type="entry name" value="HATPase_c"/>
    <property type="match status" value="1"/>
</dbReference>
<proteinExistence type="predicted"/>
<protein>
    <submittedName>
        <fullName evidence="9">Sensor histidine kinase</fullName>
    </submittedName>
</protein>
<dbReference type="Gene3D" id="3.30.450.20">
    <property type="entry name" value="PAS domain"/>
    <property type="match status" value="1"/>
</dbReference>
<dbReference type="InterPro" id="IPR050640">
    <property type="entry name" value="Bact_2-comp_sensor_kinase"/>
</dbReference>
<dbReference type="Pfam" id="PF06580">
    <property type="entry name" value="His_kinase"/>
    <property type="match status" value="1"/>
</dbReference>
<organism evidence="9 10">
    <name type="scientific">Paenibacillus mangrovi</name>
    <dbReference type="NCBI Taxonomy" id="2931978"/>
    <lineage>
        <taxon>Bacteria</taxon>
        <taxon>Bacillati</taxon>
        <taxon>Bacillota</taxon>
        <taxon>Bacilli</taxon>
        <taxon>Bacillales</taxon>
        <taxon>Paenibacillaceae</taxon>
        <taxon>Paenibacillus</taxon>
    </lineage>
</organism>
<feature type="transmembrane region" description="Helical" evidence="7">
    <location>
        <begin position="297"/>
        <end position="320"/>
    </location>
</feature>
<evidence type="ECO:0000259" key="8">
    <source>
        <dbReference type="PROSITE" id="PS50885"/>
    </source>
</evidence>
<evidence type="ECO:0000313" key="9">
    <source>
        <dbReference type="EMBL" id="MCJ8010302.1"/>
    </source>
</evidence>
<dbReference type="SMART" id="SM00387">
    <property type="entry name" value="HATPase_c"/>
    <property type="match status" value="1"/>
</dbReference>
<dbReference type="PROSITE" id="PS50885">
    <property type="entry name" value="HAMP"/>
    <property type="match status" value="1"/>
</dbReference>
<evidence type="ECO:0000256" key="1">
    <source>
        <dbReference type="ARBA" id="ARBA00004651"/>
    </source>
</evidence>
<dbReference type="Proteomes" id="UP001139347">
    <property type="component" value="Unassembled WGS sequence"/>
</dbReference>